<evidence type="ECO:0000256" key="1">
    <source>
        <dbReference type="ARBA" id="ARBA00010716"/>
    </source>
</evidence>
<dbReference type="Proteomes" id="UP000037600">
    <property type="component" value="Unassembled WGS sequence"/>
</dbReference>
<dbReference type="InterPro" id="IPR011059">
    <property type="entry name" value="Metal-dep_hydrolase_composite"/>
</dbReference>
<dbReference type="PATRIC" id="fig|1513271.3.peg.1526"/>
<dbReference type="SUPFAM" id="SSF51338">
    <property type="entry name" value="Composite domain of metallo-dependent hydrolases"/>
    <property type="match status" value="1"/>
</dbReference>
<evidence type="ECO:0000313" key="10">
    <source>
        <dbReference type="EMBL" id="KMT65825.1"/>
    </source>
</evidence>
<proteinExistence type="inferred from homology"/>
<comment type="similarity">
    <text evidence="1 5">Belongs to the metallo-dependent hydrolases superfamily. NagA family.</text>
</comment>
<comment type="cofactor">
    <cofactor evidence="8">
        <name>a divalent metal cation</name>
        <dbReference type="ChEBI" id="CHEBI:60240"/>
    </cofactor>
    <text evidence="8">Binds 1 divalent metal cation per subunit.</text>
</comment>
<dbReference type="Pfam" id="PF01979">
    <property type="entry name" value="Amidohydro_1"/>
    <property type="match status" value="1"/>
</dbReference>
<feature type="binding site" evidence="8">
    <location>
        <position position="213"/>
    </location>
    <ligand>
        <name>Zn(2+)</name>
        <dbReference type="ChEBI" id="CHEBI:29105"/>
    </ligand>
</feature>
<feature type="binding site" evidence="7">
    <location>
        <begin position="304"/>
        <end position="306"/>
    </location>
    <ligand>
        <name>substrate</name>
    </ligand>
</feature>
<feature type="binding site" evidence="7">
    <location>
        <position position="224"/>
    </location>
    <ligand>
        <name>substrate</name>
    </ligand>
</feature>
<dbReference type="SUPFAM" id="SSF51556">
    <property type="entry name" value="Metallo-dependent hydrolases"/>
    <property type="match status" value="1"/>
</dbReference>
<evidence type="ECO:0000256" key="4">
    <source>
        <dbReference type="ARBA" id="ARBA00023277"/>
    </source>
</evidence>
<reference evidence="10 11" key="1">
    <citation type="submission" date="2015-04" db="EMBL/GenBank/DDBJ databases">
        <title>Draft Genome Sequence of the Novel Agar-Digesting Marine Bacterium Q1.</title>
        <authorList>
            <person name="Li Y."/>
            <person name="Li D."/>
            <person name="Chen G."/>
            <person name="Du Z."/>
        </authorList>
    </citation>
    <scope>NUCLEOTIDE SEQUENCE [LARGE SCALE GENOMIC DNA]</scope>
    <source>
        <strain evidence="10 11">Q1</strain>
    </source>
</reference>
<organism evidence="10 11">
    <name type="scientific">Catenovulum maritimum</name>
    <dbReference type="NCBI Taxonomy" id="1513271"/>
    <lineage>
        <taxon>Bacteria</taxon>
        <taxon>Pseudomonadati</taxon>
        <taxon>Pseudomonadota</taxon>
        <taxon>Gammaproteobacteria</taxon>
        <taxon>Alteromonadales</taxon>
        <taxon>Alteromonadaceae</taxon>
        <taxon>Catenovulum</taxon>
    </lineage>
</organism>
<dbReference type="FunFam" id="3.20.20.140:FF:000004">
    <property type="entry name" value="N-acetylglucosamine-6-phosphate deacetylase"/>
    <property type="match status" value="1"/>
</dbReference>
<dbReference type="EMBL" id="LAZL01000009">
    <property type="protein sequence ID" value="KMT65825.1"/>
    <property type="molecule type" value="Genomic_DNA"/>
</dbReference>
<dbReference type="GO" id="GO:0008448">
    <property type="term" value="F:N-acetylglucosamine-6-phosphate deacetylase activity"/>
    <property type="evidence" value="ECO:0007669"/>
    <property type="project" value="UniProtKB-UniRule"/>
</dbReference>
<dbReference type="Gene3D" id="2.30.40.10">
    <property type="entry name" value="Urease, subunit C, domain 1"/>
    <property type="match status" value="1"/>
</dbReference>
<dbReference type="AlphaFoldDB" id="A0A0J8GSQ7"/>
<evidence type="ECO:0000259" key="9">
    <source>
        <dbReference type="Pfam" id="PF01979"/>
    </source>
</evidence>
<evidence type="ECO:0000256" key="5">
    <source>
        <dbReference type="PIRNR" id="PIRNR038994"/>
    </source>
</evidence>
<feature type="binding site" evidence="8">
    <location>
        <position position="128"/>
    </location>
    <ligand>
        <name>Zn(2+)</name>
        <dbReference type="ChEBI" id="CHEBI:29105"/>
    </ligand>
</feature>
<feature type="binding site" evidence="7">
    <location>
        <begin position="216"/>
        <end position="217"/>
    </location>
    <ligand>
        <name>substrate</name>
    </ligand>
</feature>
<feature type="binding site" evidence="7">
    <location>
        <position position="248"/>
    </location>
    <ligand>
        <name>substrate</name>
    </ligand>
</feature>
<comment type="catalytic activity">
    <reaction evidence="5">
        <text>N-acetyl-D-glucosamine 6-phosphate + H2O = D-glucosamine 6-phosphate + acetate</text>
        <dbReference type="Rhea" id="RHEA:22936"/>
        <dbReference type="ChEBI" id="CHEBI:15377"/>
        <dbReference type="ChEBI" id="CHEBI:30089"/>
        <dbReference type="ChEBI" id="CHEBI:57513"/>
        <dbReference type="ChEBI" id="CHEBI:58725"/>
        <dbReference type="EC" id="3.5.1.25"/>
    </reaction>
</comment>
<keyword evidence="4 5" id="KW-0119">Carbohydrate metabolism</keyword>
<dbReference type="OrthoDB" id="9776488at2"/>
<evidence type="ECO:0000256" key="2">
    <source>
        <dbReference type="ARBA" id="ARBA00022723"/>
    </source>
</evidence>
<dbReference type="CDD" id="cd00854">
    <property type="entry name" value="NagA"/>
    <property type="match status" value="1"/>
</dbReference>
<dbReference type="PANTHER" id="PTHR11113:SF14">
    <property type="entry name" value="N-ACETYLGLUCOSAMINE-6-PHOSPHATE DEACETYLASE"/>
    <property type="match status" value="1"/>
</dbReference>
<dbReference type="InterPro" id="IPR032466">
    <property type="entry name" value="Metal_Hydrolase"/>
</dbReference>
<sequence length="381" mass="40814">MNTKKFHAQKMFTGSQWLDSQVITVENGIISSIQDAVEPLDSDVQPISGSLVAGYIDIQVNGGGGVLFNNQPELSTLVAMVKAHSQYGTTAMLPTVITDELSVMTQAADAVSQAISSQTPGIIGIHFEGPHLSIKKKGVHPAESIRELSEAEMAIFKRDDLGIKLITIAPENVLPAQIKQLVEANVIVCLGHSFADFDTTNKAIEAGATGFTHLYNAMSGLDSRQPGMLGSALLAKETYSGIILDLLHVHPASAKIACQIKGIDKMILVTDAMALIGSEQTEFELFGETVALNGNQLNIETGQLAGSHLTMEEAVLNAIKYLNLPLEDVLNMASLNPAQFLKQSKIRGQIQVGASADWVVLDSHNCISQTWIAAEQVFPLT</sequence>
<feature type="binding site" evidence="8">
    <location>
        <position position="192"/>
    </location>
    <ligand>
        <name>Zn(2+)</name>
        <dbReference type="ChEBI" id="CHEBI:29105"/>
    </ligand>
</feature>
<comment type="caution">
    <text evidence="10">The sequence shown here is derived from an EMBL/GenBank/DDBJ whole genome shotgun (WGS) entry which is preliminary data.</text>
</comment>
<dbReference type="NCBIfam" id="TIGR00221">
    <property type="entry name" value="nagA"/>
    <property type="match status" value="1"/>
</dbReference>
<keyword evidence="11" id="KW-1185">Reference proteome</keyword>
<dbReference type="PIRSF" id="PIRSF038994">
    <property type="entry name" value="NagA"/>
    <property type="match status" value="1"/>
</dbReference>
<dbReference type="GO" id="GO:0006046">
    <property type="term" value="P:N-acetylglucosamine catabolic process"/>
    <property type="evidence" value="ECO:0007669"/>
    <property type="project" value="TreeGrafter"/>
</dbReference>
<dbReference type="Gene3D" id="3.20.20.140">
    <property type="entry name" value="Metal-dependent hydrolases"/>
    <property type="match status" value="1"/>
</dbReference>
<dbReference type="InterPro" id="IPR003764">
    <property type="entry name" value="GlcNAc_6-P_deAcase"/>
</dbReference>
<evidence type="ECO:0000256" key="6">
    <source>
        <dbReference type="PIRSR" id="PIRSR038994-1"/>
    </source>
</evidence>
<evidence type="ECO:0000313" key="11">
    <source>
        <dbReference type="Proteomes" id="UP000037600"/>
    </source>
</evidence>
<dbReference type="STRING" id="1513271.XM47_07455"/>
<evidence type="ECO:0000256" key="7">
    <source>
        <dbReference type="PIRSR" id="PIRSR038994-2"/>
    </source>
</evidence>
<evidence type="ECO:0000256" key="8">
    <source>
        <dbReference type="PIRSR" id="PIRSR038994-3"/>
    </source>
</evidence>
<name>A0A0J8GSQ7_9ALTE</name>
<evidence type="ECO:0000256" key="3">
    <source>
        <dbReference type="ARBA" id="ARBA00022801"/>
    </source>
</evidence>
<dbReference type="GO" id="GO:0046872">
    <property type="term" value="F:metal ion binding"/>
    <property type="evidence" value="ECO:0007669"/>
    <property type="project" value="UniProtKB-KW"/>
</dbReference>
<protein>
    <recommendedName>
        <fullName evidence="5">N-acetylgalactosamine-6-phosphate deacetylase</fullName>
        <ecNumber evidence="5">3.5.1.25</ecNumber>
    </recommendedName>
    <alternativeName>
        <fullName evidence="5">N-acetylglucosamine-6-phosphate deacetylase</fullName>
    </alternativeName>
</protein>
<keyword evidence="3 5" id="KW-0378">Hydrolase</keyword>
<dbReference type="PANTHER" id="PTHR11113">
    <property type="entry name" value="N-ACETYLGLUCOSAMINE-6-PHOSPHATE DEACETYLASE"/>
    <property type="match status" value="1"/>
</dbReference>
<feature type="binding site" evidence="7">
    <location>
        <position position="139"/>
    </location>
    <ligand>
        <name>substrate</name>
    </ligand>
</feature>
<dbReference type="EC" id="3.5.1.25" evidence="5"/>
<feature type="active site" description="Proton donor/acceptor" evidence="6">
    <location>
        <position position="271"/>
    </location>
</feature>
<dbReference type="InterPro" id="IPR006680">
    <property type="entry name" value="Amidohydro-rel"/>
</dbReference>
<accession>A0A0J8GSQ7</accession>
<gene>
    <name evidence="10" type="ORF">XM47_07455</name>
</gene>
<dbReference type="RefSeq" id="WP_048691242.1">
    <property type="nucleotide sequence ID" value="NZ_KQ130486.1"/>
</dbReference>
<keyword evidence="2 8" id="KW-0479">Metal-binding</keyword>
<feature type="domain" description="Amidohydrolase-related" evidence="9">
    <location>
        <begin position="51"/>
        <end position="369"/>
    </location>
</feature>